<name>A0A9Q0QDM2_SALPP</name>
<reference evidence="1" key="1">
    <citation type="submission" date="2022-11" db="EMBL/GenBank/DDBJ databases">
        <authorList>
            <person name="Hyden B.L."/>
            <person name="Feng K."/>
            <person name="Yates T."/>
            <person name="Jawdy S."/>
            <person name="Smart L.B."/>
            <person name="Muchero W."/>
        </authorList>
    </citation>
    <scope>NUCLEOTIDE SEQUENCE</scope>
    <source>
        <tissue evidence="1">Shoot tip</tissue>
    </source>
</reference>
<proteinExistence type="predicted"/>
<evidence type="ECO:0000313" key="2">
    <source>
        <dbReference type="Proteomes" id="UP001151532"/>
    </source>
</evidence>
<dbReference type="AlphaFoldDB" id="A0A9Q0QDM2"/>
<evidence type="ECO:0000313" key="1">
    <source>
        <dbReference type="EMBL" id="KAJ6704680.1"/>
    </source>
</evidence>
<organism evidence="1 2">
    <name type="scientific">Salix purpurea</name>
    <name type="common">Purple osier willow</name>
    <dbReference type="NCBI Taxonomy" id="77065"/>
    <lineage>
        <taxon>Eukaryota</taxon>
        <taxon>Viridiplantae</taxon>
        <taxon>Streptophyta</taxon>
        <taxon>Embryophyta</taxon>
        <taxon>Tracheophyta</taxon>
        <taxon>Spermatophyta</taxon>
        <taxon>Magnoliopsida</taxon>
        <taxon>eudicotyledons</taxon>
        <taxon>Gunneridae</taxon>
        <taxon>Pentapetalae</taxon>
        <taxon>rosids</taxon>
        <taxon>fabids</taxon>
        <taxon>Malpighiales</taxon>
        <taxon>Salicaceae</taxon>
        <taxon>Saliceae</taxon>
        <taxon>Salix</taxon>
    </lineage>
</organism>
<keyword evidence="2" id="KW-1185">Reference proteome</keyword>
<comment type="caution">
    <text evidence="1">The sequence shown here is derived from an EMBL/GenBank/DDBJ whole genome shotgun (WGS) entry which is preliminary data.</text>
</comment>
<sequence length="59" mass="6358">MARSSGRPGRSGGWIRVLSLREVLLLCALGLISGWIHSFDPGTNFLASATVFKPESTLQ</sequence>
<dbReference type="Proteomes" id="UP001151532">
    <property type="component" value="Chromosome 3"/>
</dbReference>
<accession>A0A9Q0QDM2</accession>
<reference evidence="1" key="2">
    <citation type="journal article" date="2023" name="Int. J. Mol. Sci.">
        <title>De Novo Assembly and Annotation of 11 Diverse Shrub Willow (Salix) Genomes Reveals Novel Gene Organization in Sex-Linked Regions.</title>
        <authorList>
            <person name="Hyden B."/>
            <person name="Feng K."/>
            <person name="Yates T.B."/>
            <person name="Jawdy S."/>
            <person name="Cereghino C."/>
            <person name="Smart L.B."/>
            <person name="Muchero W."/>
        </authorList>
    </citation>
    <scope>NUCLEOTIDE SEQUENCE</scope>
    <source>
        <tissue evidence="1">Shoot tip</tissue>
    </source>
</reference>
<gene>
    <name evidence="1" type="ORF">OIU79_009568</name>
</gene>
<protein>
    <submittedName>
        <fullName evidence="1">Uncharacterized protein</fullName>
    </submittedName>
</protein>
<dbReference type="EMBL" id="JAPFFK010000016">
    <property type="protein sequence ID" value="KAJ6704680.1"/>
    <property type="molecule type" value="Genomic_DNA"/>
</dbReference>